<evidence type="ECO:0000259" key="1">
    <source>
        <dbReference type="PROSITE" id="PS50835"/>
    </source>
</evidence>
<dbReference type="PROSITE" id="PS50835">
    <property type="entry name" value="IG_LIKE"/>
    <property type="match status" value="1"/>
</dbReference>
<dbReference type="OrthoDB" id="6144462at2759"/>
<dbReference type="SUPFAM" id="SSF48726">
    <property type="entry name" value="Immunoglobulin"/>
    <property type="match status" value="1"/>
</dbReference>
<evidence type="ECO:0000313" key="2">
    <source>
        <dbReference type="EMBL" id="VDI42712.1"/>
    </source>
</evidence>
<proteinExistence type="predicted"/>
<dbReference type="InterPro" id="IPR013783">
    <property type="entry name" value="Ig-like_fold"/>
</dbReference>
<name>A0A8B6F0A9_MYTGA</name>
<keyword evidence="3" id="KW-1185">Reference proteome</keyword>
<dbReference type="AlphaFoldDB" id="A0A8B6F0A9"/>
<dbReference type="SMART" id="SM00408">
    <property type="entry name" value="IGc2"/>
    <property type="match status" value="1"/>
</dbReference>
<dbReference type="InterPro" id="IPR007110">
    <property type="entry name" value="Ig-like_dom"/>
</dbReference>
<dbReference type="Proteomes" id="UP000596742">
    <property type="component" value="Unassembled WGS sequence"/>
</dbReference>
<dbReference type="EMBL" id="UYJE01006066">
    <property type="protein sequence ID" value="VDI42712.1"/>
    <property type="molecule type" value="Genomic_DNA"/>
</dbReference>
<evidence type="ECO:0000313" key="3">
    <source>
        <dbReference type="Proteomes" id="UP000596742"/>
    </source>
</evidence>
<dbReference type="Pfam" id="PF13927">
    <property type="entry name" value="Ig_3"/>
    <property type="match status" value="1"/>
</dbReference>
<comment type="caution">
    <text evidence="2">The sequence shown here is derived from an EMBL/GenBank/DDBJ whole genome shotgun (WGS) entry which is preliminary data.</text>
</comment>
<dbReference type="InterPro" id="IPR003598">
    <property type="entry name" value="Ig_sub2"/>
</dbReference>
<gene>
    <name evidence="2" type="ORF">MGAL_10B055085</name>
</gene>
<organism evidence="2 3">
    <name type="scientific">Mytilus galloprovincialis</name>
    <name type="common">Mediterranean mussel</name>
    <dbReference type="NCBI Taxonomy" id="29158"/>
    <lineage>
        <taxon>Eukaryota</taxon>
        <taxon>Metazoa</taxon>
        <taxon>Spiralia</taxon>
        <taxon>Lophotrochozoa</taxon>
        <taxon>Mollusca</taxon>
        <taxon>Bivalvia</taxon>
        <taxon>Autobranchia</taxon>
        <taxon>Pteriomorphia</taxon>
        <taxon>Mytilida</taxon>
        <taxon>Mytiloidea</taxon>
        <taxon>Mytilidae</taxon>
        <taxon>Mytilinae</taxon>
        <taxon>Mytilus</taxon>
    </lineage>
</organism>
<feature type="domain" description="Ig-like" evidence="1">
    <location>
        <begin position="282"/>
        <end position="367"/>
    </location>
</feature>
<dbReference type="Gene3D" id="2.60.40.10">
    <property type="entry name" value="Immunoglobulins"/>
    <property type="match status" value="1"/>
</dbReference>
<protein>
    <recommendedName>
        <fullName evidence="1">Ig-like domain-containing protein</fullName>
    </recommendedName>
</protein>
<dbReference type="InterPro" id="IPR036179">
    <property type="entry name" value="Ig-like_dom_sf"/>
</dbReference>
<accession>A0A8B6F0A9</accession>
<sequence>MIVVCSYESAEKRGTASLTCLSCSDNLAQPHDCNRVTRCGDHEKCFTDRFLTEDNHSYFKVGCRYENVCVSPVAVGRRRDIHVCSDCCNSTLCNADQHCGSRGTASLTCLSCPNNLAQPHDCNRVTRCGDHEKCFTDRFVTDDGHYYFKVGCRDIDMCVNPIAVGRRRDITLCSDCCNSTLCNADQHCGSRGINLRGGNLCYNCQTGTLRPDDCNTITLCSSQQSCQIQQISTFIGESRWKSGCQENTKCLSIQKNNTISCKDHCCNSSLCNNHCPRPPSPPKIVNITWTPNTIHFGDDVSLSCITTGNPHPKTEFLFLHSGDVNNLVASPSSGILKITKFSRNNDGLYRCVATNVLGHDQVQFKIDGIL</sequence>
<reference evidence="2" key="1">
    <citation type="submission" date="2018-11" db="EMBL/GenBank/DDBJ databases">
        <authorList>
            <person name="Alioto T."/>
            <person name="Alioto T."/>
        </authorList>
    </citation>
    <scope>NUCLEOTIDE SEQUENCE</scope>
</reference>